<dbReference type="AlphaFoldDB" id="A0A4P9XE92"/>
<keyword evidence="6 9" id="KW-0456">Lyase</keyword>
<feature type="domain" description="Glutamine amidotransferase" evidence="13">
    <location>
        <begin position="10"/>
        <end position="214"/>
    </location>
</feature>
<keyword evidence="2 9" id="KW-0028">Amino-acid biosynthesis</keyword>
<evidence type="ECO:0000313" key="14">
    <source>
        <dbReference type="EMBL" id="RKP03843.1"/>
    </source>
</evidence>
<feature type="active site" evidence="10">
    <location>
        <position position="412"/>
    </location>
</feature>
<dbReference type="GO" id="GO:0004359">
    <property type="term" value="F:glutaminase activity"/>
    <property type="evidence" value="ECO:0007669"/>
    <property type="project" value="UniProtKB-EC"/>
</dbReference>
<dbReference type="CDD" id="cd01748">
    <property type="entry name" value="GATase1_IGP_Synthase"/>
    <property type="match status" value="1"/>
</dbReference>
<dbReference type="STRING" id="1555241.A0A4P9XE92"/>
<accession>A0A4P9XE92</accession>
<keyword evidence="4 9" id="KW-0315">Glutamine amidotransferase</keyword>
<evidence type="ECO:0000256" key="5">
    <source>
        <dbReference type="ARBA" id="ARBA00023102"/>
    </source>
</evidence>
<evidence type="ECO:0000256" key="10">
    <source>
        <dbReference type="PIRSR" id="PIRSR036936-1"/>
    </source>
</evidence>
<feature type="active site" description="For GATase activity" evidence="10">
    <location>
        <position position="86"/>
    </location>
</feature>
<dbReference type="GO" id="GO:0000105">
    <property type="term" value="P:L-histidine biosynthetic process"/>
    <property type="evidence" value="ECO:0007669"/>
    <property type="project" value="UniProtKB-UniRule"/>
</dbReference>
<protein>
    <recommendedName>
        <fullName evidence="9">Imidazole glycerol phosphate synthase hisHF</fullName>
    </recommendedName>
    <domain>
        <recommendedName>
            <fullName evidence="9">Glutaminase</fullName>
            <ecNumber evidence="9">3.5.1.2</ecNumber>
        </recommendedName>
    </domain>
    <domain>
        <recommendedName>
            <fullName evidence="9">Cyclase</fullName>
        </recommendedName>
    </domain>
</protein>
<dbReference type="NCBIfam" id="TIGR01855">
    <property type="entry name" value="IMP_synth_hisH"/>
    <property type="match status" value="1"/>
</dbReference>
<dbReference type="InterPro" id="IPR050064">
    <property type="entry name" value="IGPS_HisA/HisF"/>
</dbReference>
<dbReference type="InterPro" id="IPR014640">
    <property type="entry name" value="IGPS_HisHF"/>
</dbReference>
<dbReference type="PROSITE" id="PS51274">
    <property type="entry name" value="GATASE_COBBQ"/>
    <property type="match status" value="1"/>
</dbReference>
<comment type="catalytic activity">
    <reaction evidence="7 9">
        <text>5-[(5-phospho-1-deoxy-D-ribulos-1-ylimino)methylamino]-1-(5-phospho-beta-D-ribosyl)imidazole-4-carboxamide + L-glutamine = D-erythro-1-(imidazol-4-yl)glycerol 3-phosphate + 5-amino-1-(5-phospho-beta-D-ribosyl)imidazole-4-carboxamide + L-glutamate + H(+)</text>
        <dbReference type="Rhea" id="RHEA:24793"/>
        <dbReference type="ChEBI" id="CHEBI:15378"/>
        <dbReference type="ChEBI" id="CHEBI:29985"/>
        <dbReference type="ChEBI" id="CHEBI:58278"/>
        <dbReference type="ChEBI" id="CHEBI:58359"/>
        <dbReference type="ChEBI" id="CHEBI:58475"/>
        <dbReference type="ChEBI" id="CHEBI:58525"/>
        <dbReference type="EC" id="4.3.2.10"/>
    </reaction>
</comment>
<sequence>MTVPGGRLTILDYGAGNVRSLTNALAHLGYTDIKMVASPEDIHQADKLIFPGVGQFSLAISRLRSMGVIDALKAYVQANRPFLGICVGHQVLFESSDEAPETPGLGLVPGHVTRFDATSGGGKSVPHMGWNAVHVPHAPAVPDLINTRGAASRYYFVHSYAARATAQNAAWVGGMARYEDEIFIAYVRHGNVFGTQFHPEKSGPDGLQLLAQFLAYQPVPELDAGLPAVTLADIDRMAIEHRLGKRILACLDVRENDAGDLVVTKGDQYQVRAAGDRADVRNLGKPVQLAQEYYRSGADEIVFLNITAFRHCPLRDLPMLAVLEEASKHIFVPLTVGGGIKDVAATAEQTGMTALEVAGAYFRAGCDKVAIGSDAVDAAMRYLQHGKNPAAPTAIEQIAGAYGVQAVVISVDAKRHFLAAADAVPNGHAVVALQHTRGPNGEAFAWYQCSVKGGREFRDLDVQQLLVACQALGAGEIMLNCIDHDGQNAGYDLDLLRAARQSVSIPIIASSGAGAPQHFIDAFQKSQSDAALAAGIFHRKEVSINDVKAAVQQAGYETRIFRPDDLL</sequence>
<feature type="region of interest" description="PRFAR binding" evidence="11">
    <location>
        <begin position="534"/>
        <end position="535"/>
    </location>
</feature>
<evidence type="ECO:0000256" key="11">
    <source>
        <dbReference type="PIRSR" id="PIRSR036936-2"/>
    </source>
</evidence>
<feature type="active site" description="For GATase activity" evidence="10">
    <location>
        <position position="200"/>
    </location>
</feature>
<evidence type="ECO:0000256" key="1">
    <source>
        <dbReference type="ARBA" id="ARBA00005091"/>
    </source>
</evidence>
<name>A0A4P9XE92_9FUNG</name>
<dbReference type="SUPFAM" id="SSF52317">
    <property type="entry name" value="Class I glutamine amidotransferase-like"/>
    <property type="match status" value="1"/>
</dbReference>
<feature type="active site" description="For GATase activity" evidence="10">
    <location>
        <position position="198"/>
    </location>
</feature>
<dbReference type="SUPFAM" id="SSF51366">
    <property type="entry name" value="Ribulose-phoshate binding barrel"/>
    <property type="match status" value="1"/>
</dbReference>
<dbReference type="InterPro" id="IPR013785">
    <property type="entry name" value="Aldolase_TIM"/>
</dbReference>
<dbReference type="PANTHER" id="PTHR21235:SF2">
    <property type="entry name" value="IMIDAZOLE GLYCEROL PHOSPHATE SYNTHASE HISHF"/>
    <property type="match status" value="1"/>
</dbReference>
<feature type="binding site" evidence="11">
    <location>
        <position position="339"/>
    </location>
    <ligand>
        <name>substrate</name>
    </ligand>
</feature>
<feature type="active site" evidence="10">
    <location>
        <position position="252"/>
    </location>
</feature>
<dbReference type="Pfam" id="PF00977">
    <property type="entry name" value="His_biosynth"/>
    <property type="match status" value="1"/>
</dbReference>
<organism evidence="14 15">
    <name type="scientific">Caulochytrium protostelioides</name>
    <dbReference type="NCBI Taxonomy" id="1555241"/>
    <lineage>
        <taxon>Eukaryota</taxon>
        <taxon>Fungi</taxon>
        <taxon>Fungi incertae sedis</taxon>
        <taxon>Chytridiomycota</taxon>
        <taxon>Chytridiomycota incertae sedis</taxon>
        <taxon>Chytridiomycetes</taxon>
        <taxon>Caulochytriales</taxon>
        <taxon>Caulochytriaceae</taxon>
        <taxon>Caulochytrium</taxon>
    </lineage>
</organism>
<evidence type="ECO:0000256" key="6">
    <source>
        <dbReference type="ARBA" id="ARBA00023239"/>
    </source>
</evidence>
<comment type="similarity">
    <text evidence="12">Belongs to the HisA/HisF family.</text>
</comment>
<dbReference type="EMBL" id="ML014117">
    <property type="protein sequence ID" value="RKP03843.1"/>
    <property type="molecule type" value="Genomic_DNA"/>
</dbReference>
<evidence type="ECO:0000256" key="7">
    <source>
        <dbReference type="ARBA" id="ARBA00047838"/>
    </source>
</evidence>
<feature type="binding site" evidence="11">
    <location>
        <position position="480"/>
    </location>
    <ligand>
        <name>substrate</name>
    </ligand>
</feature>
<comment type="catalytic activity">
    <reaction evidence="8 9">
        <text>L-glutamine + H2O = L-glutamate + NH4(+)</text>
        <dbReference type="Rhea" id="RHEA:15889"/>
        <dbReference type="ChEBI" id="CHEBI:15377"/>
        <dbReference type="ChEBI" id="CHEBI:28938"/>
        <dbReference type="ChEBI" id="CHEBI:29985"/>
        <dbReference type="ChEBI" id="CHEBI:58359"/>
        <dbReference type="EC" id="3.5.1.2"/>
    </reaction>
</comment>
<feature type="region of interest" description="PRFAR binding" evidence="11">
    <location>
        <begin position="410"/>
        <end position="412"/>
    </location>
</feature>
<dbReference type="InterPro" id="IPR004651">
    <property type="entry name" value="HisF"/>
</dbReference>
<dbReference type="Gene3D" id="3.40.50.880">
    <property type="match status" value="1"/>
</dbReference>
<dbReference type="GO" id="GO:0016829">
    <property type="term" value="F:lyase activity"/>
    <property type="evidence" value="ECO:0007669"/>
    <property type="project" value="UniProtKB-KW"/>
</dbReference>
<dbReference type="InterPro" id="IPR011060">
    <property type="entry name" value="RibuloseP-bd_barrel"/>
</dbReference>
<dbReference type="GO" id="GO:0000107">
    <property type="term" value="F:imidazoleglycerol-phosphate synthase activity"/>
    <property type="evidence" value="ECO:0007669"/>
    <property type="project" value="UniProtKB-UniRule"/>
</dbReference>
<evidence type="ECO:0000256" key="4">
    <source>
        <dbReference type="ARBA" id="ARBA00022962"/>
    </source>
</evidence>
<dbReference type="HAMAP" id="MF_00278">
    <property type="entry name" value="HisH"/>
    <property type="match status" value="1"/>
</dbReference>
<dbReference type="OrthoDB" id="10254903at2759"/>
<feature type="binding site" description="covalent" evidence="11">
    <location>
        <position position="86"/>
    </location>
    <ligand>
        <name>L-glutamine</name>
        <dbReference type="ChEBI" id="CHEBI:58359"/>
    </ligand>
</feature>
<dbReference type="PANTHER" id="PTHR21235">
    <property type="entry name" value="IMIDAZOLE GLYCEROL PHOSPHATE SYNTHASE SUBUNIT HISF/H IGP SYNTHASE SUBUNIT HISF/H"/>
    <property type="match status" value="1"/>
</dbReference>
<dbReference type="UniPathway" id="UPA00031">
    <property type="reaction ID" value="UER00010"/>
</dbReference>
<comment type="function">
    <text evidence="9">IGPS catalyzes the conversion of PRFAR and glutamine to IGP, AICAR and glutamate. The glutaminase domain produces the ammonia necessary for the cyclase domain to produce IGP and AICAR from PRFAR. The ammonia is channeled to the active site of the cyclase domain.</text>
</comment>
<comment type="similarity">
    <text evidence="9">In the C-terminal section; belongs to the HisA/HisF family.</text>
</comment>
<feature type="region of interest" description="PRFAR binding" evidence="11">
    <location>
        <begin position="485"/>
        <end position="486"/>
    </location>
</feature>
<dbReference type="Pfam" id="PF00117">
    <property type="entry name" value="GATase"/>
    <property type="match status" value="1"/>
</dbReference>
<evidence type="ECO:0000256" key="3">
    <source>
        <dbReference type="ARBA" id="ARBA00022801"/>
    </source>
</evidence>
<dbReference type="CDD" id="cd04731">
    <property type="entry name" value="HisF"/>
    <property type="match status" value="1"/>
</dbReference>
<dbReference type="PIRSF" id="PIRSF036936">
    <property type="entry name" value="IGPS_HisHF"/>
    <property type="match status" value="1"/>
</dbReference>
<feature type="region of interest" description="PRFAR binding" evidence="11">
    <location>
        <begin position="511"/>
        <end position="512"/>
    </location>
</feature>
<evidence type="ECO:0000256" key="12">
    <source>
        <dbReference type="RuleBase" id="RU003657"/>
    </source>
</evidence>
<keyword evidence="3 9" id="KW-0378">Hydrolase</keyword>
<dbReference type="PROSITE" id="PS51273">
    <property type="entry name" value="GATASE_TYPE_1"/>
    <property type="match status" value="1"/>
</dbReference>
<evidence type="ECO:0000256" key="8">
    <source>
        <dbReference type="ARBA" id="ARBA00049534"/>
    </source>
</evidence>
<keyword evidence="15" id="KW-1185">Reference proteome</keyword>
<evidence type="ECO:0000259" key="13">
    <source>
        <dbReference type="Pfam" id="PF00117"/>
    </source>
</evidence>
<comment type="pathway">
    <text evidence="1 9">Amino-acid biosynthesis; L-histidine biosynthesis; L-histidine from 5-phospho-alpha-D-ribose 1-diphosphate: step 5/9.</text>
</comment>
<evidence type="ECO:0000256" key="9">
    <source>
        <dbReference type="PIRNR" id="PIRNR036936"/>
    </source>
</evidence>
<dbReference type="Proteomes" id="UP000274922">
    <property type="component" value="Unassembled WGS sequence"/>
</dbReference>
<dbReference type="Gene3D" id="3.20.20.70">
    <property type="entry name" value="Aldolase class I"/>
    <property type="match status" value="1"/>
</dbReference>
<dbReference type="InterPro" id="IPR006062">
    <property type="entry name" value="His_biosynth"/>
</dbReference>
<dbReference type="InterPro" id="IPR010139">
    <property type="entry name" value="Imidazole-glycPsynth_HisH"/>
</dbReference>
<dbReference type="InterPro" id="IPR029062">
    <property type="entry name" value="Class_I_gatase-like"/>
</dbReference>
<feature type="region of interest" description="PRFAR binding" evidence="11">
    <location>
        <begin position="372"/>
        <end position="373"/>
    </location>
</feature>
<keyword evidence="9" id="KW-0511">Multifunctional enzyme</keyword>
<evidence type="ECO:0000256" key="2">
    <source>
        <dbReference type="ARBA" id="ARBA00022605"/>
    </source>
</evidence>
<dbReference type="EC" id="3.5.1.2" evidence="9"/>
<gene>
    <name evidence="14" type="ORF">CXG81DRAFT_9030</name>
</gene>
<proteinExistence type="inferred from homology"/>
<keyword evidence="5 9" id="KW-0368">Histidine biosynthesis</keyword>
<reference evidence="15" key="1">
    <citation type="journal article" date="2018" name="Nat. Microbiol.">
        <title>Leveraging single-cell genomics to expand the fungal tree of life.</title>
        <authorList>
            <person name="Ahrendt S.R."/>
            <person name="Quandt C.A."/>
            <person name="Ciobanu D."/>
            <person name="Clum A."/>
            <person name="Salamov A."/>
            <person name="Andreopoulos B."/>
            <person name="Cheng J.F."/>
            <person name="Woyke T."/>
            <person name="Pelin A."/>
            <person name="Henrissat B."/>
            <person name="Reynolds N.K."/>
            <person name="Benny G.L."/>
            <person name="Smith M.E."/>
            <person name="James T.Y."/>
            <person name="Grigoriev I.V."/>
        </authorList>
    </citation>
    <scope>NUCLEOTIDE SEQUENCE [LARGE SCALE GENOMIC DNA]</scope>
    <source>
        <strain evidence="15">ATCC 52028</strain>
    </source>
</reference>
<evidence type="ECO:0000313" key="15">
    <source>
        <dbReference type="Proteomes" id="UP000274922"/>
    </source>
</evidence>
<dbReference type="InterPro" id="IPR017926">
    <property type="entry name" value="GATASE"/>
</dbReference>